<feature type="signal peptide" evidence="1">
    <location>
        <begin position="1"/>
        <end position="18"/>
    </location>
</feature>
<dbReference type="Proteomes" id="UP000054549">
    <property type="component" value="Unassembled WGS sequence"/>
</dbReference>
<keyword evidence="1" id="KW-0732">Signal</keyword>
<sequence>MWSGIIFLILSLLVPVLGVSKQQRYLSSPLGNIALYQGVSVHLIREDSLSTIQRIIFQILVSYWDRNQTKRGVSISQLSHLTNGQGMATSTMTRS</sequence>
<dbReference type="HOGENOM" id="CLU_2372333_0_0_1"/>
<evidence type="ECO:0000313" key="2">
    <source>
        <dbReference type="EMBL" id="KIL60906.1"/>
    </source>
</evidence>
<evidence type="ECO:0000256" key="1">
    <source>
        <dbReference type="SAM" id="SignalP"/>
    </source>
</evidence>
<name>A0A0C2WVT0_AMAMK</name>
<keyword evidence="3" id="KW-1185">Reference proteome</keyword>
<gene>
    <name evidence="2" type="ORF">M378DRAFT_167584</name>
</gene>
<evidence type="ECO:0000313" key="3">
    <source>
        <dbReference type="Proteomes" id="UP000054549"/>
    </source>
</evidence>
<protein>
    <submittedName>
        <fullName evidence="2">Uncharacterized protein</fullName>
    </submittedName>
</protein>
<accession>A0A0C2WVT0</accession>
<organism evidence="2 3">
    <name type="scientific">Amanita muscaria (strain Koide BX008)</name>
    <dbReference type="NCBI Taxonomy" id="946122"/>
    <lineage>
        <taxon>Eukaryota</taxon>
        <taxon>Fungi</taxon>
        <taxon>Dikarya</taxon>
        <taxon>Basidiomycota</taxon>
        <taxon>Agaricomycotina</taxon>
        <taxon>Agaricomycetes</taxon>
        <taxon>Agaricomycetidae</taxon>
        <taxon>Agaricales</taxon>
        <taxon>Pluteineae</taxon>
        <taxon>Amanitaceae</taxon>
        <taxon>Amanita</taxon>
    </lineage>
</organism>
<dbReference type="EMBL" id="KN818291">
    <property type="protein sequence ID" value="KIL60906.1"/>
    <property type="molecule type" value="Genomic_DNA"/>
</dbReference>
<reference evidence="2 3" key="1">
    <citation type="submission" date="2014-04" db="EMBL/GenBank/DDBJ databases">
        <title>Evolutionary Origins and Diversification of the Mycorrhizal Mutualists.</title>
        <authorList>
            <consortium name="DOE Joint Genome Institute"/>
            <consortium name="Mycorrhizal Genomics Consortium"/>
            <person name="Kohler A."/>
            <person name="Kuo A."/>
            <person name="Nagy L.G."/>
            <person name="Floudas D."/>
            <person name="Copeland A."/>
            <person name="Barry K.W."/>
            <person name="Cichocki N."/>
            <person name="Veneault-Fourrey C."/>
            <person name="LaButti K."/>
            <person name="Lindquist E.A."/>
            <person name="Lipzen A."/>
            <person name="Lundell T."/>
            <person name="Morin E."/>
            <person name="Murat C."/>
            <person name="Riley R."/>
            <person name="Ohm R."/>
            <person name="Sun H."/>
            <person name="Tunlid A."/>
            <person name="Henrissat B."/>
            <person name="Grigoriev I.V."/>
            <person name="Hibbett D.S."/>
            <person name="Martin F."/>
        </authorList>
    </citation>
    <scope>NUCLEOTIDE SEQUENCE [LARGE SCALE GENOMIC DNA]</scope>
    <source>
        <strain evidence="2 3">Koide BX008</strain>
    </source>
</reference>
<dbReference type="InParanoid" id="A0A0C2WVT0"/>
<feature type="chain" id="PRO_5002173829" evidence="1">
    <location>
        <begin position="19"/>
        <end position="95"/>
    </location>
</feature>
<proteinExistence type="predicted"/>
<dbReference type="AlphaFoldDB" id="A0A0C2WVT0"/>